<dbReference type="AlphaFoldDB" id="A0A0D8Y9P9"/>
<keyword evidence="3" id="KW-0964">Secreted</keyword>
<evidence type="ECO:0000256" key="13">
    <source>
        <dbReference type="SAM" id="SignalP"/>
    </source>
</evidence>
<reference evidence="16" key="2">
    <citation type="journal article" date="2016" name="Sci. Rep.">
        <title>Dictyocaulus viviparus genome, variome and transcriptome elucidate lungworm biology and support future intervention.</title>
        <authorList>
            <person name="McNulty S.N."/>
            <person name="Strube C."/>
            <person name="Rosa B.A."/>
            <person name="Martin J.C."/>
            <person name="Tyagi R."/>
            <person name="Choi Y.J."/>
            <person name="Wang Q."/>
            <person name="Hallsworth Pepin K."/>
            <person name="Zhang X."/>
            <person name="Ozersky P."/>
            <person name="Wilson R.K."/>
            <person name="Sternberg P.W."/>
            <person name="Gasser R.B."/>
            <person name="Mitreva M."/>
        </authorList>
    </citation>
    <scope>NUCLEOTIDE SEQUENCE [LARGE SCALE GENOMIC DNA]</scope>
    <source>
        <strain evidence="16">HannoverDv2000</strain>
    </source>
</reference>
<dbReference type="GO" id="GO:0006508">
    <property type="term" value="P:proteolysis"/>
    <property type="evidence" value="ECO:0007669"/>
    <property type="project" value="UniProtKB-KW"/>
</dbReference>
<dbReference type="GO" id="GO:0004190">
    <property type="term" value="F:aspartic-type endopeptidase activity"/>
    <property type="evidence" value="ECO:0007669"/>
    <property type="project" value="UniProtKB-KW"/>
</dbReference>
<dbReference type="FunFam" id="2.40.70.10:FF:000058">
    <property type="entry name" value="ASpartyl Protease"/>
    <property type="match status" value="1"/>
</dbReference>
<keyword evidence="4 15" id="KW-0645">Protease</keyword>
<comment type="similarity">
    <text evidence="2">Belongs to the peptidase A1 family.</text>
</comment>
<sequence length="401" mass="44868">MRLLLVILALTEFVLADVHQIPLVKIESMRMKMIREGTWGNYLKQKNVARYMKQMNGIIPQRVNDYDDMEYVTDITIGTPEQTFRVQIDTGSSNLWVADITCGKGPLKCGSTECSIPLYCPTLCDDQRCCAGSPYKVDDCRNKQKFDKSNSTTYSASGRRWKFNYYVRGSSFGYYGVDTVRFGSAGTNQLVIPGTVFGQATSMSSQFIQSPFDGILGLAFKDIAVGGITPPFQVAVDKHLVDQPIFTIHLRHTQVMGFERLTDSGFWQFLMTGVKSGAYEEKNRWQVISDTGSSFIGVPTVTLREIGHSIGAKYDHEREVFIVDCHAKPSIQLTIGDLNYTIEAKNLVLPAGGGQCMLALFRMPDFIFSPAWVLGTPFIRQFCNIYDMGQKRIGFAPSLQS</sequence>
<dbReference type="CDD" id="cd05471">
    <property type="entry name" value="pepsin_like"/>
    <property type="match status" value="1"/>
</dbReference>
<dbReference type="Gene3D" id="2.40.70.10">
    <property type="entry name" value="Acid Proteases"/>
    <property type="match status" value="2"/>
</dbReference>
<evidence type="ECO:0000256" key="9">
    <source>
        <dbReference type="ARBA" id="ARBA00023157"/>
    </source>
</evidence>
<evidence type="ECO:0000256" key="4">
    <source>
        <dbReference type="ARBA" id="ARBA00022670"/>
    </source>
</evidence>
<dbReference type="Proteomes" id="UP000053766">
    <property type="component" value="Unassembled WGS sequence"/>
</dbReference>
<keyword evidence="7" id="KW-0378">Hydrolase</keyword>
<evidence type="ECO:0000256" key="11">
    <source>
        <dbReference type="PIRSR" id="PIRSR601461-1"/>
    </source>
</evidence>
<gene>
    <name evidence="15" type="ORF">DICVIV_00006</name>
</gene>
<proteinExistence type="inferred from homology"/>
<feature type="active site" evidence="11">
    <location>
        <position position="89"/>
    </location>
</feature>
<evidence type="ECO:0000256" key="5">
    <source>
        <dbReference type="ARBA" id="ARBA00022729"/>
    </source>
</evidence>
<evidence type="ECO:0000256" key="2">
    <source>
        <dbReference type="ARBA" id="ARBA00007447"/>
    </source>
</evidence>
<keyword evidence="8" id="KW-0865">Zymogen</keyword>
<evidence type="ECO:0000313" key="15">
    <source>
        <dbReference type="EMBL" id="KJH53578.1"/>
    </source>
</evidence>
<evidence type="ECO:0000256" key="10">
    <source>
        <dbReference type="ARBA" id="ARBA00023180"/>
    </source>
</evidence>
<dbReference type="PANTHER" id="PTHR47966">
    <property type="entry name" value="BETA-SITE APP-CLEAVING ENZYME, ISOFORM A-RELATED"/>
    <property type="match status" value="1"/>
</dbReference>
<evidence type="ECO:0000256" key="7">
    <source>
        <dbReference type="ARBA" id="ARBA00022801"/>
    </source>
</evidence>
<evidence type="ECO:0000313" key="16">
    <source>
        <dbReference type="Proteomes" id="UP000053766"/>
    </source>
</evidence>
<dbReference type="InterPro" id="IPR033121">
    <property type="entry name" value="PEPTIDASE_A1"/>
</dbReference>
<dbReference type="Pfam" id="PF07966">
    <property type="entry name" value="A1_Propeptide"/>
    <property type="match status" value="1"/>
</dbReference>
<keyword evidence="5 13" id="KW-0732">Signal</keyword>
<dbReference type="SUPFAM" id="SSF50630">
    <property type="entry name" value="Acid proteases"/>
    <property type="match status" value="1"/>
</dbReference>
<dbReference type="Pfam" id="PF00026">
    <property type="entry name" value="Asp"/>
    <property type="match status" value="2"/>
</dbReference>
<dbReference type="PROSITE" id="PS51767">
    <property type="entry name" value="PEPTIDASE_A1"/>
    <property type="match status" value="1"/>
</dbReference>
<dbReference type="PRINTS" id="PR00792">
    <property type="entry name" value="PEPSIN"/>
</dbReference>
<feature type="signal peptide" evidence="13">
    <location>
        <begin position="1"/>
        <end position="16"/>
    </location>
</feature>
<evidence type="ECO:0000256" key="3">
    <source>
        <dbReference type="ARBA" id="ARBA00022525"/>
    </source>
</evidence>
<keyword evidence="6" id="KW-0064">Aspartyl protease</keyword>
<protein>
    <submittedName>
        <fullName evidence="15">Eukaryotic aspartyl protease</fullName>
    </submittedName>
</protein>
<feature type="chain" id="PRO_5002336341" evidence="13">
    <location>
        <begin position="17"/>
        <end position="401"/>
    </location>
</feature>
<comment type="subcellular location">
    <subcellularLocation>
        <location evidence="1">Secreted</location>
    </subcellularLocation>
</comment>
<evidence type="ECO:0000256" key="6">
    <source>
        <dbReference type="ARBA" id="ARBA00022750"/>
    </source>
</evidence>
<evidence type="ECO:0000256" key="1">
    <source>
        <dbReference type="ARBA" id="ARBA00004613"/>
    </source>
</evidence>
<dbReference type="PANTHER" id="PTHR47966:SF45">
    <property type="entry name" value="PEPTIDASE A1 DOMAIN-CONTAINING PROTEIN"/>
    <property type="match status" value="1"/>
</dbReference>
<evidence type="ECO:0000256" key="8">
    <source>
        <dbReference type="ARBA" id="ARBA00023145"/>
    </source>
</evidence>
<dbReference type="InterPro" id="IPR021109">
    <property type="entry name" value="Peptidase_aspartic_dom_sf"/>
</dbReference>
<dbReference type="GO" id="GO:0005764">
    <property type="term" value="C:lysosome"/>
    <property type="evidence" value="ECO:0007669"/>
    <property type="project" value="TreeGrafter"/>
</dbReference>
<dbReference type="InterPro" id="IPR012848">
    <property type="entry name" value="Aspartic_peptidase_N"/>
</dbReference>
<dbReference type="STRING" id="29172.A0A0D8Y9P9"/>
<keyword evidence="10" id="KW-0325">Glycoprotein</keyword>
<name>A0A0D8Y9P9_DICVI</name>
<keyword evidence="16" id="KW-1185">Reference proteome</keyword>
<reference evidence="15 16" key="1">
    <citation type="submission" date="2013-11" db="EMBL/GenBank/DDBJ databases">
        <title>Draft genome of the bovine lungworm Dictyocaulus viviparus.</title>
        <authorList>
            <person name="Mitreva M."/>
        </authorList>
    </citation>
    <scope>NUCLEOTIDE SEQUENCE [LARGE SCALE GENOMIC DNA]</scope>
    <source>
        <strain evidence="15 16">HannoverDv2000</strain>
    </source>
</reference>
<feature type="active site" evidence="11">
    <location>
        <position position="290"/>
    </location>
</feature>
<dbReference type="EMBL" id="KN716150">
    <property type="protein sequence ID" value="KJH53578.1"/>
    <property type="molecule type" value="Genomic_DNA"/>
</dbReference>
<accession>A0A0D8Y9P9</accession>
<dbReference type="GO" id="GO:0005576">
    <property type="term" value="C:extracellular region"/>
    <property type="evidence" value="ECO:0007669"/>
    <property type="project" value="UniProtKB-SubCell"/>
</dbReference>
<feature type="domain" description="Peptidase A1" evidence="14">
    <location>
        <begin position="71"/>
        <end position="396"/>
    </location>
</feature>
<evidence type="ECO:0000256" key="12">
    <source>
        <dbReference type="PIRSR" id="PIRSR601461-2"/>
    </source>
</evidence>
<dbReference type="InterPro" id="IPR034164">
    <property type="entry name" value="Pepsin-like_dom"/>
</dbReference>
<keyword evidence="9 12" id="KW-1015">Disulfide bond</keyword>
<dbReference type="InterPro" id="IPR001461">
    <property type="entry name" value="Aspartic_peptidase_A1"/>
</dbReference>
<organism evidence="15 16">
    <name type="scientific">Dictyocaulus viviparus</name>
    <name type="common">Bovine lungworm</name>
    <dbReference type="NCBI Taxonomy" id="29172"/>
    <lineage>
        <taxon>Eukaryota</taxon>
        <taxon>Metazoa</taxon>
        <taxon>Ecdysozoa</taxon>
        <taxon>Nematoda</taxon>
        <taxon>Chromadorea</taxon>
        <taxon>Rhabditida</taxon>
        <taxon>Rhabditina</taxon>
        <taxon>Rhabditomorpha</taxon>
        <taxon>Strongyloidea</taxon>
        <taxon>Metastrongylidae</taxon>
        <taxon>Dictyocaulus</taxon>
    </lineage>
</organism>
<feature type="disulfide bond" evidence="12">
    <location>
        <begin position="102"/>
        <end position="140"/>
    </location>
</feature>
<dbReference type="OrthoDB" id="5839471at2759"/>
<evidence type="ECO:0000259" key="14">
    <source>
        <dbReference type="PROSITE" id="PS51767"/>
    </source>
</evidence>